<evidence type="ECO:0000313" key="2">
    <source>
        <dbReference type="Proteomes" id="UP000234462"/>
    </source>
</evidence>
<evidence type="ECO:0000313" key="1">
    <source>
        <dbReference type="EMBL" id="SMY12881.1"/>
    </source>
</evidence>
<organism evidence="1 2">
    <name type="scientific">Brevibacterium jeotgali</name>
    <dbReference type="NCBI Taxonomy" id="1262550"/>
    <lineage>
        <taxon>Bacteria</taxon>
        <taxon>Bacillati</taxon>
        <taxon>Actinomycetota</taxon>
        <taxon>Actinomycetes</taxon>
        <taxon>Micrococcales</taxon>
        <taxon>Brevibacteriaceae</taxon>
        <taxon>Brevibacterium</taxon>
    </lineage>
</organism>
<dbReference type="Proteomes" id="UP000234462">
    <property type="component" value="Unassembled WGS sequence"/>
</dbReference>
<dbReference type="EMBL" id="FXZM01000013">
    <property type="protein sequence ID" value="SMY12881.1"/>
    <property type="molecule type" value="Genomic_DNA"/>
</dbReference>
<protein>
    <submittedName>
        <fullName evidence="1">Uncharacterized protein</fullName>
    </submittedName>
</protein>
<keyword evidence="2" id="KW-1185">Reference proteome</keyword>
<accession>A0A2H1L7J9</accession>
<dbReference type="AlphaFoldDB" id="A0A2H1L7J9"/>
<name>A0A2H1L7J9_9MICO</name>
<reference evidence="2" key="1">
    <citation type="submission" date="2017-03" db="EMBL/GenBank/DDBJ databases">
        <authorList>
            <person name="Monnet C."/>
        </authorList>
    </citation>
    <scope>NUCLEOTIDE SEQUENCE [LARGE SCALE GENOMIC DNA]</scope>
    <source>
        <strain evidence="2">SJ5-8</strain>
    </source>
</reference>
<sequence>MTTSATHHGKSARNPDSVACKVKTFTMSDGRQIEYTLEGEYRLLQKADELLQVLNQRKAKRKKEVAVRRRPLFCLLRERRCGRA</sequence>
<proteinExistence type="predicted"/>
<gene>
    <name evidence="1" type="ORF">BJEO58_02489</name>
</gene>